<gene>
    <name evidence="3" type="ORF">ACFQ3T_09335</name>
</gene>
<accession>A0ABW3QRB0</accession>
<proteinExistence type="predicted"/>
<comment type="caution">
    <text evidence="3">The sequence shown here is derived from an EMBL/GenBank/DDBJ whole genome shotgun (WGS) entry which is preliminary data.</text>
</comment>
<evidence type="ECO:0000256" key="1">
    <source>
        <dbReference type="SAM" id="MobiDB-lite"/>
    </source>
</evidence>
<keyword evidence="2" id="KW-1133">Transmembrane helix</keyword>
<dbReference type="EMBL" id="JBHTLK010000033">
    <property type="protein sequence ID" value="MFD1147326.1"/>
    <property type="molecule type" value="Genomic_DNA"/>
</dbReference>
<evidence type="ECO:0000313" key="3">
    <source>
        <dbReference type="EMBL" id="MFD1147326.1"/>
    </source>
</evidence>
<keyword evidence="2" id="KW-0812">Transmembrane</keyword>
<evidence type="ECO:0000313" key="4">
    <source>
        <dbReference type="Proteomes" id="UP001597168"/>
    </source>
</evidence>
<dbReference type="RefSeq" id="WP_380722364.1">
    <property type="nucleotide sequence ID" value="NZ_JBHTLK010000033.1"/>
</dbReference>
<keyword evidence="4" id="KW-1185">Reference proteome</keyword>
<dbReference type="Proteomes" id="UP001597168">
    <property type="component" value="Unassembled WGS sequence"/>
</dbReference>
<feature type="transmembrane region" description="Helical" evidence="2">
    <location>
        <begin position="20"/>
        <end position="43"/>
    </location>
</feature>
<organism evidence="3 4">
    <name type="scientific">Saccharothrix hoggarensis</name>
    <dbReference type="NCBI Taxonomy" id="913853"/>
    <lineage>
        <taxon>Bacteria</taxon>
        <taxon>Bacillati</taxon>
        <taxon>Actinomycetota</taxon>
        <taxon>Actinomycetes</taxon>
        <taxon>Pseudonocardiales</taxon>
        <taxon>Pseudonocardiaceae</taxon>
        <taxon>Saccharothrix</taxon>
    </lineage>
</organism>
<protein>
    <submittedName>
        <fullName evidence="3">Uncharacterized protein</fullName>
    </submittedName>
</protein>
<evidence type="ECO:0000256" key="2">
    <source>
        <dbReference type="SAM" id="Phobius"/>
    </source>
</evidence>
<reference evidence="4" key="1">
    <citation type="journal article" date="2019" name="Int. J. Syst. Evol. Microbiol.">
        <title>The Global Catalogue of Microorganisms (GCM) 10K type strain sequencing project: providing services to taxonomists for standard genome sequencing and annotation.</title>
        <authorList>
            <consortium name="The Broad Institute Genomics Platform"/>
            <consortium name="The Broad Institute Genome Sequencing Center for Infectious Disease"/>
            <person name="Wu L."/>
            <person name="Ma J."/>
        </authorList>
    </citation>
    <scope>NUCLEOTIDE SEQUENCE [LARGE SCALE GENOMIC DNA]</scope>
    <source>
        <strain evidence="4">CCUG 60214</strain>
    </source>
</reference>
<name>A0ABW3QRB0_9PSEU</name>
<sequence>MVDAFEQWWDGVELWLAQLAFPFQFALLMAVLLPLCLGVARLIDRVVDNASTRFNPVPKVPPPGAEPQPGKVDPARPS</sequence>
<keyword evidence="2" id="KW-0472">Membrane</keyword>
<feature type="region of interest" description="Disordered" evidence="1">
    <location>
        <begin position="53"/>
        <end position="78"/>
    </location>
</feature>